<comment type="similarity">
    <text evidence="1">Belongs to the paxM FAD-dependent monooxygenase family.</text>
</comment>
<dbReference type="Proteomes" id="UP000053558">
    <property type="component" value="Unassembled WGS sequence"/>
</dbReference>
<evidence type="ECO:0000256" key="5">
    <source>
        <dbReference type="ARBA" id="ARBA00023033"/>
    </source>
</evidence>
<dbReference type="KEGG" id="cput:CONPUDRAFT_138180"/>
<protein>
    <submittedName>
        <fullName evidence="7">FAD/NAD(P)-binding domain-containing protein</fullName>
    </submittedName>
</protein>
<evidence type="ECO:0000256" key="2">
    <source>
        <dbReference type="ARBA" id="ARBA00022630"/>
    </source>
</evidence>
<dbReference type="GO" id="GO:0071949">
    <property type="term" value="F:FAD binding"/>
    <property type="evidence" value="ECO:0007669"/>
    <property type="project" value="InterPro"/>
</dbReference>
<accession>A0A5M3MJR0</accession>
<reference evidence="8" key="1">
    <citation type="journal article" date="2012" name="Science">
        <title>The Paleozoic origin of enzymatic lignin decomposition reconstructed from 31 fungal genomes.</title>
        <authorList>
            <person name="Floudas D."/>
            <person name="Binder M."/>
            <person name="Riley R."/>
            <person name="Barry K."/>
            <person name="Blanchette R.A."/>
            <person name="Henrissat B."/>
            <person name="Martinez A.T."/>
            <person name="Otillar R."/>
            <person name="Spatafora J.W."/>
            <person name="Yadav J.S."/>
            <person name="Aerts A."/>
            <person name="Benoit I."/>
            <person name="Boyd A."/>
            <person name="Carlson A."/>
            <person name="Copeland A."/>
            <person name="Coutinho P.M."/>
            <person name="de Vries R.P."/>
            <person name="Ferreira P."/>
            <person name="Findley K."/>
            <person name="Foster B."/>
            <person name="Gaskell J."/>
            <person name="Glotzer D."/>
            <person name="Gorecki P."/>
            <person name="Heitman J."/>
            <person name="Hesse C."/>
            <person name="Hori C."/>
            <person name="Igarashi K."/>
            <person name="Jurgens J.A."/>
            <person name="Kallen N."/>
            <person name="Kersten P."/>
            <person name="Kohler A."/>
            <person name="Kuees U."/>
            <person name="Kumar T.K.A."/>
            <person name="Kuo A."/>
            <person name="LaButti K."/>
            <person name="Larrondo L.F."/>
            <person name="Lindquist E."/>
            <person name="Ling A."/>
            <person name="Lombard V."/>
            <person name="Lucas S."/>
            <person name="Lundell T."/>
            <person name="Martin R."/>
            <person name="McLaughlin D.J."/>
            <person name="Morgenstern I."/>
            <person name="Morin E."/>
            <person name="Murat C."/>
            <person name="Nagy L.G."/>
            <person name="Nolan M."/>
            <person name="Ohm R.A."/>
            <person name="Patyshakuliyeva A."/>
            <person name="Rokas A."/>
            <person name="Ruiz-Duenas F.J."/>
            <person name="Sabat G."/>
            <person name="Salamov A."/>
            <person name="Samejima M."/>
            <person name="Schmutz J."/>
            <person name="Slot J.C."/>
            <person name="St John F."/>
            <person name="Stenlid J."/>
            <person name="Sun H."/>
            <person name="Sun S."/>
            <person name="Syed K."/>
            <person name="Tsang A."/>
            <person name="Wiebenga A."/>
            <person name="Young D."/>
            <person name="Pisabarro A."/>
            <person name="Eastwood D.C."/>
            <person name="Martin F."/>
            <person name="Cullen D."/>
            <person name="Grigoriev I.V."/>
            <person name="Hibbett D.S."/>
        </authorList>
    </citation>
    <scope>NUCLEOTIDE SEQUENCE [LARGE SCALE GENOMIC DNA]</scope>
    <source>
        <strain evidence="8">RWD-64-598 SS2</strain>
    </source>
</reference>
<evidence type="ECO:0000313" key="7">
    <source>
        <dbReference type="EMBL" id="EIW78875.1"/>
    </source>
</evidence>
<dbReference type="Pfam" id="PF01494">
    <property type="entry name" value="FAD_binding_3"/>
    <property type="match status" value="1"/>
</dbReference>
<dbReference type="InterPro" id="IPR002938">
    <property type="entry name" value="FAD-bd"/>
</dbReference>
<dbReference type="RefSeq" id="XP_007770637.1">
    <property type="nucleotide sequence ID" value="XM_007772447.1"/>
</dbReference>
<keyword evidence="5" id="KW-0503">Monooxygenase</keyword>
<dbReference type="PANTHER" id="PTHR13789:SF236">
    <property type="entry name" value="MONOOXYGENASE, PUTATIVE (AFU_ORTHOLOGUE AFUA_6G12060)-RELATED"/>
    <property type="match status" value="1"/>
</dbReference>
<dbReference type="SUPFAM" id="SSF54373">
    <property type="entry name" value="FAD-linked reductases, C-terminal domain"/>
    <property type="match status" value="1"/>
</dbReference>
<organism evidence="7 8">
    <name type="scientific">Coniophora puteana (strain RWD-64-598)</name>
    <name type="common">Brown rot fungus</name>
    <dbReference type="NCBI Taxonomy" id="741705"/>
    <lineage>
        <taxon>Eukaryota</taxon>
        <taxon>Fungi</taxon>
        <taxon>Dikarya</taxon>
        <taxon>Basidiomycota</taxon>
        <taxon>Agaricomycotina</taxon>
        <taxon>Agaricomycetes</taxon>
        <taxon>Agaricomycetidae</taxon>
        <taxon>Boletales</taxon>
        <taxon>Coniophorineae</taxon>
        <taxon>Coniophoraceae</taxon>
        <taxon>Coniophora</taxon>
    </lineage>
</organism>
<dbReference type="InterPro" id="IPR050493">
    <property type="entry name" value="FAD-dep_Monooxygenase_BioMet"/>
</dbReference>
<name>A0A5M3MJR0_CONPW</name>
<sequence>MNGSLHHVGEVAPPSSSGVEVIIVGCGFGGLACAIECRRKGHHVIVLERMPTFRVLGDVISFGPNAGRIFARWGLHDKLWPICRHADKLVIHNYMGEVVREQPIQFPLYGAYEYSGHRAEIHEAVYEYALSLGIDIRFGHNVESYQEDPSRGKASVTVNGKTIEADIVVAADGVKSRARQYVLGYNDQPKSSGYSVYRAWFDAKEQGVGSDPNTDFLTKDGDAYQCWIGRDVHFICSSLQGGNTVSWVITHRDDFEVTDSWSFPGNMEDVLNIVDDWDPRCAAVLSKAPSCIDWKLITHDPLPTWVSSQGRVVLLGDAAHPFLPTSRHPRRLKTVLRLL</sequence>
<evidence type="ECO:0000256" key="3">
    <source>
        <dbReference type="ARBA" id="ARBA00022827"/>
    </source>
</evidence>
<comment type="caution">
    <text evidence="7">The sequence shown here is derived from an EMBL/GenBank/DDBJ whole genome shotgun (WGS) entry which is preliminary data.</text>
</comment>
<keyword evidence="4" id="KW-0560">Oxidoreductase</keyword>
<proteinExistence type="inferred from homology"/>
<keyword evidence="8" id="KW-1185">Reference proteome</keyword>
<dbReference type="AlphaFoldDB" id="A0A5M3MJR0"/>
<keyword evidence="2" id="KW-0285">Flavoprotein</keyword>
<dbReference type="SUPFAM" id="SSF51905">
    <property type="entry name" value="FAD/NAD(P)-binding domain"/>
    <property type="match status" value="1"/>
</dbReference>
<evidence type="ECO:0000256" key="1">
    <source>
        <dbReference type="ARBA" id="ARBA00007992"/>
    </source>
</evidence>
<evidence type="ECO:0000313" key="8">
    <source>
        <dbReference type="Proteomes" id="UP000053558"/>
    </source>
</evidence>
<dbReference type="Gene3D" id="3.50.50.60">
    <property type="entry name" value="FAD/NAD(P)-binding domain"/>
    <property type="match status" value="1"/>
</dbReference>
<dbReference type="PANTHER" id="PTHR13789">
    <property type="entry name" value="MONOOXYGENASE"/>
    <property type="match status" value="1"/>
</dbReference>
<dbReference type="GeneID" id="19201152"/>
<dbReference type="GO" id="GO:0004497">
    <property type="term" value="F:monooxygenase activity"/>
    <property type="evidence" value="ECO:0007669"/>
    <property type="project" value="UniProtKB-KW"/>
</dbReference>
<feature type="domain" description="FAD-binding" evidence="6">
    <location>
        <begin position="19"/>
        <end position="325"/>
    </location>
</feature>
<dbReference type="EMBL" id="JH711581">
    <property type="protein sequence ID" value="EIW78875.1"/>
    <property type="molecule type" value="Genomic_DNA"/>
</dbReference>
<dbReference type="InterPro" id="IPR036188">
    <property type="entry name" value="FAD/NAD-bd_sf"/>
</dbReference>
<dbReference type="PRINTS" id="PR00420">
    <property type="entry name" value="RNGMNOXGNASE"/>
</dbReference>
<gene>
    <name evidence="7" type="ORF">CONPUDRAFT_138180</name>
</gene>
<dbReference type="OrthoDB" id="9993796at2759"/>
<evidence type="ECO:0000259" key="6">
    <source>
        <dbReference type="Pfam" id="PF01494"/>
    </source>
</evidence>
<evidence type="ECO:0000256" key="4">
    <source>
        <dbReference type="ARBA" id="ARBA00023002"/>
    </source>
</evidence>
<keyword evidence="3" id="KW-0274">FAD</keyword>